<feature type="region of interest" description="Disordered" evidence="1">
    <location>
        <begin position="380"/>
        <end position="409"/>
    </location>
</feature>
<reference evidence="2" key="1">
    <citation type="submission" date="2023-04" db="EMBL/GenBank/DDBJ databases">
        <title>Phytophthora fragariaefolia NBRC 109709.</title>
        <authorList>
            <person name="Ichikawa N."/>
            <person name="Sato H."/>
            <person name="Tonouchi N."/>
        </authorList>
    </citation>
    <scope>NUCLEOTIDE SEQUENCE</scope>
    <source>
        <strain evidence="2">NBRC 109709</strain>
    </source>
</reference>
<dbReference type="Gene3D" id="1.10.443.10">
    <property type="entry name" value="Intergrase catalytic core"/>
    <property type="match status" value="1"/>
</dbReference>
<evidence type="ECO:0000313" key="2">
    <source>
        <dbReference type="EMBL" id="GMF50346.1"/>
    </source>
</evidence>
<name>A0A9W7D0A1_9STRA</name>
<organism evidence="2 3">
    <name type="scientific">Phytophthora fragariaefolia</name>
    <dbReference type="NCBI Taxonomy" id="1490495"/>
    <lineage>
        <taxon>Eukaryota</taxon>
        <taxon>Sar</taxon>
        <taxon>Stramenopiles</taxon>
        <taxon>Oomycota</taxon>
        <taxon>Peronosporomycetes</taxon>
        <taxon>Peronosporales</taxon>
        <taxon>Peronosporaceae</taxon>
        <taxon>Phytophthora</taxon>
    </lineage>
</organism>
<sequence>MMSYLFKNASSSSDYQDAALLCLLWYLFGRASDLSLVRKQNLSVDAAEVLFVRFIRMKTSEEQGLSLFPDADFVTCPLRAVAIALIAQTASSVTLIDNLPEIPVEAAVTLTPATPLVEVLNHPEEFTALASVAPKTVAAKPKTAASVPTVYSHVNRRLDRVASPAGVVDALTSHTFRRDGAQHVNGCHTLTHRWIFDRGAWNMSTTNKGFNYIFNTSKEDRMISKALSGNSTEAEVKAMNLTAFDAETMEKIYAFQRSLFTTSYKMESSMYNLSQQVADELTAYLILHYPRMKQLQADGLAVTRMEAAIVNAGASVTELLAWSSHLAVCGKEKTKPSQEALHSPKEPSNESKIIQHQSSVIDQLLQHSKRQDERMDNLEAKMEGAPPQDKSKKRQQEPSEQEDKPKRRRTSVAYLHATWFAWYAQEPRWMAGAPKRQRSNVKQHVALMKLFVADELKLDPCTADYRDQVLALVK</sequence>
<feature type="compositionally biased region" description="Basic and acidic residues" evidence="1">
    <location>
        <begin position="394"/>
        <end position="405"/>
    </location>
</feature>
<dbReference type="GO" id="GO:0006310">
    <property type="term" value="P:DNA recombination"/>
    <property type="evidence" value="ECO:0007669"/>
    <property type="project" value="InterPro"/>
</dbReference>
<dbReference type="GO" id="GO:0015074">
    <property type="term" value="P:DNA integration"/>
    <property type="evidence" value="ECO:0007669"/>
    <property type="project" value="InterPro"/>
</dbReference>
<dbReference type="Proteomes" id="UP001165121">
    <property type="component" value="Unassembled WGS sequence"/>
</dbReference>
<dbReference type="AlphaFoldDB" id="A0A9W7D0A1"/>
<proteinExistence type="predicted"/>
<evidence type="ECO:0000256" key="1">
    <source>
        <dbReference type="SAM" id="MobiDB-lite"/>
    </source>
</evidence>
<dbReference type="EMBL" id="BSXT01002679">
    <property type="protein sequence ID" value="GMF50346.1"/>
    <property type="molecule type" value="Genomic_DNA"/>
</dbReference>
<feature type="region of interest" description="Disordered" evidence="1">
    <location>
        <begin position="333"/>
        <end position="352"/>
    </location>
</feature>
<evidence type="ECO:0000313" key="3">
    <source>
        <dbReference type="Proteomes" id="UP001165121"/>
    </source>
</evidence>
<feature type="compositionally biased region" description="Basic and acidic residues" evidence="1">
    <location>
        <begin position="333"/>
        <end position="349"/>
    </location>
</feature>
<gene>
    <name evidence="2" type="ORF">Pfra01_002007700</name>
</gene>
<keyword evidence="3" id="KW-1185">Reference proteome</keyword>
<dbReference type="InterPro" id="IPR013762">
    <property type="entry name" value="Integrase-like_cat_sf"/>
</dbReference>
<protein>
    <submittedName>
        <fullName evidence="2">Unnamed protein product</fullName>
    </submittedName>
</protein>
<comment type="caution">
    <text evidence="2">The sequence shown here is derived from an EMBL/GenBank/DDBJ whole genome shotgun (WGS) entry which is preliminary data.</text>
</comment>
<dbReference type="OrthoDB" id="124585at2759"/>
<accession>A0A9W7D0A1</accession>
<dbReference type="GO" id="GO:0003677">
    <property type="term" value="F:DNA binding"/>
    <property type="evidence" value="ECO:0007669"/>
    <property type="project" value="InterPro"/>
</dbReference>